<keyword evidence="2 5" id="KW-0812">Transmembrane</keyword>
<name>A0A812M7B4_9DINO</name>
<dbReference type="AlphaFoldDB" id="A0A812M7B4"/>
<keyword evidence="3 5" id="KW-1133">Transmembrane helix</keyword>
<evidence type="ECO:0000259" key="7">
    <source>
        <dbReference type="Pfam" id="PF00916"/>
    </source>
</evidence>
<evidence type="ECO:0000313" key="9">
    <source>
        <dbReference type="Proteomes" id="UP000601435"/>
    </source>
</evidence>
<evidence type="ECO:0000256" key="2">
    <source>
        <dbReference type="ARBA" id="ARBA00022692"/>
    </source>
</evidence>
<feature type="chain" id="PRO_5032318020" evidence="6">
    <location>
        <begin position="33"/>
        <end position="483"/>
    </location>
</feature>
<dbReference type="InterPro" id="IPR001902">
    <property type="entry name" value="SLC26A/SulP_fam"/>
</dbReference>
<reference evidence="8" key="1">
    <citation type="submission" date="2021-02" db="EMBL/GenBank/DDBJ databases">
        <authorList>
            <person name="Dougan E. K."/>
            <person name="Rhodes N."/>
            <person name="Thang M."/>
            <person name="Chan C."/>
        </authorList>
    </citation>
    <scope>NUCLEOTIDE SEQUENCE</scope>
</reference>
<keyword evidence="4 5" id="KW-0472">Membrane</keyword>
<dbReference type="OrthoDB" id="437143at2759"/>
<keyword evidence="6" id="KW-0732">Signal</keyword>
<evidence type="ECO:0000313" key="8">
    <source>
        <dbReference type="EMBL" id="CAE7256546.1"/>
    </source>
</evidence>
<feature type="non-terminal residue" evidence="8">
    <location>
        <position position="1"/>
    </location>
</feature>
<evidence type="ECO:0000256" key="6">
    <source>
        <dbReference type="SAM" id="SignalP"/>
    </source>
</evidence>
<feature type="transmembrane region" description="Helical" evidence="5">
    <location>
        <begin position="149"/>
        <end position="170"/>
    </location>
</feature>
<evidence type="ECO:0000256" key="4">
    <source>
        <dbReference type="ARBA" id="ARBA00023136"/>
    </source>
</evidence>
<keyword evidence="9" id="KW-1185">Reference proteome</keyword>
<comment type="subcellular location">
    <subcellularLocation>
        <location evidence="1">Membrane</location>
        <topology evidence="1">Multi-pass membrane protein</topology>
    </subcellularLocation>
</comment>
<sequence>IASLTMAPHSNFRRALLLALLGIALWFHNNKAFLAGPGGPVPKGLGNERSAPELRSIERAAGVDAAAEPVTGESSITEEILAGISVAFSLLSKAIACSAIVGTGPLVGLWSSVALGFASLFGMRPGVVAGSAAVVVVPLGAFTAANGLGLVPLVVLLAAAIELVAGLVGFARTLDLVSKEVLAGFLNALGLALLVSQFGALSTPMGFALAAICAVLTQFLPSAPIPSSLVGLAVATAVGLAFNFDVPTLAMKAKDPAAFAGGLAALPPFQLPQMPSMDDVQLALPCAISIAFISLIETLLAARVVDDRKCEDLCTFFYDENGELVMQGTDPETPLSVDVPTSTILSLAAGNGASVLLGGFGGAGLVPQTVLNLNSGGRGQWSIGSYAASMVIFALVLAPFVGQISVPALAGIMVQVSLDTIQFVPTFDAIKDAFEGKEEDAKIKLAILVITAVLCYQVDFAVGIVTGVALDKGAEALKLKKAS</sequence>
<evidence type="ECO:0000256" key="1">
    <source>
        <dbReference type="ARBA" id="ARBA00004141"/>
    </source>
</evidence>
<dbReference type="GO" id="GO:0055085">
    <property type="term" value="P:transmembrane transport"/>
    <property type="evidence" value="ECO:0007669"/>
    <property type="project" value="InterPro"/>
</dbReference>
<feature type="transmembrane region" description="Helical" evidence="5">
    <location>
        <begin position="191"/>
        <end position="219"/>
    </location>
</feature>
<feature type="transmembrane region" description="Helical" evidence="5">
    <location>
        <begin position="225"/>
        <end position="244"/>
    </location>
</feature>
<feature type="transmembrane region" description="Helical" evidence="5">
    <location>
        <begin position="445"/>
        <end position="470"/>
    </location>
</feature>
<dbReference type="PANTHER" id="PTHR11814">
    <property type="entry name" value="SULFATE TRANSPORTER"/>
    <property type="match status" value="1"/>
</dbReference>
<feature type="transmembrane region" description="Helical" evidence="5">
    <location>
        <begin position="113"/>
        <end position="137"/>
    </location>
</feature>
<dbReference type="Proteomes" id="UP000601435">
    <property type="component" value="Unassembled WGS sequence"/>
</dbReference>
<gene>
    <name evidence="8" type="primary">ybaR</name>
    <name evidence="8" type="ORF">SNEC2469_LOCUS5642</name>
</gene>
<dbReference type="Pfam" id="PF00916">
    <property type="entry name" value="Sulfate_transp"/>
    <property type="match status" value="1"/>
</dbReference>
<evidence type="ECO:0000256" key="5">
    <source>
        <dbReference type="SAM" id="Phobius"/>
    </source>
</evidence>
<proteinExistence type="predicted"/>
<protein>
    <submittedName>
        <fullName evidence="8">YbaR protein</fullName>
    </submittedName>
</protein>
<dbReference type="InterPro" id="IPR011547">
    <property type="entry name" value="SLC26A/SulP_dom"/>
</dbReference>
<dbReference type="EMBL" id="CAJNJA010010346">
    <property type="protein sequence ID" value="CAE7256546.1"/>
    <property type="molecule type" value="Genomic_DNA"/>
</dbReference>
<accession>A0A812M7B4</accession>
<dbReference type="GO" id="GO:0016020">
    <property type="term" value="C:membrane"/>
    <property type="evidence" value="ECO:0007669"/>
    <property type="project" value="UniProtKB-SubCell"/>
</dbReference>
<evidence type="ECO:0000256" key="3">
    <source>
        <dbReference type="ARBA" id="ARBA00022989"/>
    </source>
</evidence>
<feature type="transmembrane region" description="Helical" evidence="5">
    <location>
        <begin position="386"/>
        <end position="410"/>
    </location>
</feature>
<feature type="signal peptide" evidence="6">
    <location>
        <begin position="1"/>
        <end position="32"/>
    </location>
</feature>
<feature type="domain" description="SLC26A/SulP transporter" evidence="7">
    <location>
        <begin position="78"/>
        <end position="201"/>
    </location>
</feature>
<feature type="transmembrane region" description="Helical" evidence="5">
    <location>
        <begin position="344"/>
        <end position="366"/>
    </location>
</feature>
<organism evidence="8 9">
    <name type="scientific">Symbiodinium necroappetens</name>
    <dbReference type="NCBI Taxonomy" id="1628268"/>
    <lineage>
        <taxon>Eukaryota</taxon>
        <taxon>Sar</taxon>
        <taxon>Alveolata</taxon>
        <taxon>Dinophyceae</taxon>
        <taxon>Suessiales</taxon>
        <taxon>Symbiodiniaceae</taxon>
        <taxon>Symbiodinium</taxon>
    </lineage>
</organism>
<comment type="caution">
    <text evidence="8">The sequence shown here is derived from an EMBL/GenBank/DDBJ whole genome shotgun (WGS) entry which is preliminary data.</text>
</comment>